<dbReference type="InterPro" id="IPR001357">
    <property type="entry name" value="BRCT_dom"/>
</dbReference>
<protein>
    <recommendedName>
        <fullName evidence="2">BRCT domain-containing protein</fullName>
    </recommendedName>
</protein>
<name>A0A9K3GFW5_9EUKA</name>
<proteinExistence type="predicted"/>
<dbReference type="EMBL" id="BDIP01000375">
    <property type="protein sequence ID" value="GIQ81373.1"/>
    <property type="molecule type" value="Genomic_DNA"/>
</dbReference>
<dbReference type="Gene3D" id="3.40.50.10190">
    <property type="entry name" value="BRCT domain"/>
    <property type="match status" value="1"/>
</dbReference>
<organism evidence="3 4">
    <name type="scientific">Kipferlia bialata</name>
    <dbReference type="NCBI Taxonomy" id="797122"/>
    <lineage>
        <taxon>Eukaryota</taxon>
        <taxon>Metamonada</taxon>
        <taxon>Carpediemonas-like organisms</taxon>
        <taxon>Kipferlia</taxon>
    </lineage>
</organism>
<evidence type="ECO:0000256" key="1">
    <source>
        <dbReference type="SAM" id="MobiDB-lite"/>
    </source>
</evidence>
<evidence type="ECO:0000259" key="2">
    <source>
        <dbReference type="PROSITE" id="PS50172"/>
    </source>
</evidence>
<dbReference type="SUPFAM" id="SSF52113">
    <property type="entry name" value="BRCT domain"/>
    <property type="match status" value="1"/>
</dbReference>
<dbReference type="OrthoDB" id="427711at2759"/>
<dbReference type="PROSITE" id="PS50172">
    <property type="entry name" value="BRCT"/>
    <property type="match status" value="1"/>
</dbReference>
<dbReference type="PANTHER" id="PTHR45990">
    <property type="entry name" value="DNA REPAIR PROTEIN REV1"/>
    <property type="match status" value="1"/>
</dbReference>
<dbReference type="Proteomes" id="UP000265618">
    <property type="component" value="Unassembled WGS sequence"/>
</dbReference>
<dbReference type="GO" id="GO:0017125">
    <property type="term" value="F:deoxycytidyl transferase activity"/>
    <property type="evidence" value="ECO:0007669"/>
    <property type="project" value="TreeGrafter"/>
</dbReference>
<dbReference type="GO" id="GO:0003887">
    <property type="term" value="F:DNA-directed DNA polymerase activity"/>
    <property type="evidence" value="ECO:0007669"/>
    <property type="project" value="TreeGrafter"/>
</dbReference>
<dbReference type="AlphaFoldDB" id="A0A9K3GFW5"/>
<feature type="domain" description="BRCT" evidence="2">
    <location>
        <begin position="35"/>
        <end position="132"/>
    </location>
</feature>
<dbReference type="SMART" id="SM00292">
    <property type="entry name" value="BRCT"/>
    <property type="match status" value="1"/>
</dbReference>
<dbReference type="GO" id="GO:0005634">
    <property type="term" value="C:nucleus"/>
    <property type="evidence" value="ECO:0007669"/>
    <property type="project" value="TreeGrafter"/>
</dbReference>
<dbReference type="GO" id="GO:0070987">
    <property type="term" value="P:error-free translesion synthesis"/>
    <property type="evidence" value="ECO:0007669"/>
    <property type="project" value="TreeGrafter"/>
</dbReference>
<sequence length="260" mass="27845">MDHWRLPAGVPPEAYTMKHYWDHRTKKFDKQGVTEKTTLFRGLSFYINGRTLGVTNYEALGKIIQSNGGLVTPNLSSRVTHVIASNLCRSKMSKHLAKMGAEQRRHISVVKPEWVLDSVQQQRRLSEFKYRAVSDKSKGTRTGIDSFLSRGSSGVHRPGSGTRANTGLKGSSGGVSKGTGVKRVSVSSDPLAPSVSVAHRASAAQGGGAESKSLCTTVPTNHVVPDSSCIPDMGDACGSEKVSTQVLSSQETETDVSEGS</sequence>
<keyword evidence="4" id="KW-1185">Reference proteome</keyword>
<reference evidence="3 4" key="1">
    <citation type="journal article" date="2018" name="PLoS ONE">
        <title>The draft genome of Kipferlia bialata reveals reductive genome evolution in fornicate parasites.</title>
        <authorList>
            <person name="Tanifuji G."/>
            <person name="Takabayashi S."/>
            <person name="Kume K."/>
            <person name="Takagi M."/>
            <person name="Nakayama T."/>
            <person name="Kamikawa R."/>
            <person name="Inagaki Y."/>
            <person name="Hashimoto T."/>
        </authorList>
    </citation>
    <scope>NUCLEOTIDE SEQUENCE [LARGE SCALE GENOMIC DNA]</scope>
    <source>
        <strain evidence="3">NY0173</strain>
    </source>
</reference>
<dbReference type="InterPro" id="IPR036420">
    <property type="entry name" value="BRCT_dom_sf"/>
</dbReference>
<comment type="caution">
    <text evidence="3">The sequence shown here is derived from an EMBL/GenBank/DDBJ whole genome shotgun (WGS) entry which is preliminary data.</text>
</comment>
<evidence type="ECO:0000313" key="3">
    <source>
        <dbReference type="EMBL" id="GIQ81373.1"/>
    </source>
</evidence>
<accession>A0A9K3GFW5</accession>
<feature type="region of interest" description="Disordered" evidence="1">
    <location>
        <begin position="143"/>
        <end position="215"/>
    </location>
</feature>
<gene>
    <name evidence="3" type="ORF">KIPB_002321</name>
</gene>
<dbReference type="Pfam" id="PF00533">
    <property type="entry name" value="BRCT"/>
    <property type="match status" value="1"/>
</dbReference>
<dbReference type="GO" id="GO:0042276">
    <property type="term" value="P:error-prone translesion synthesis"/>
    <property type="evidence" value="ECO:0007669"/>
    <property type="project" value="TreeGrafter"/>
</dbReference>
<evidence type="ECO:0000313" key="4">
    <source>
        <dbReference type="Proteomes" id="UP000265618"/>
    </source>
</evidence>
<feature type="region of interest" description="Disordered" evidence="1">
    <location>
        <begin position="237"/>
        <end position="260"/>
    </location>
</feature>
<feature type="compositionally biased region" description="Polar residues" evidence="1">
    <location>
        <begin position="241"/>
        <end position="251"/>
    </location>
</feature>
<feature type="compositionally biased region" description="Low complexity" evidence="1">
    <location>
        <begin position="178"/>
        <end position="188"/>
    </location>
</feature>
<dbReference type="PANTHER" id="PTHR45990:SF1">
    <property type="entry name" value="DNA REPAIR PROTEIN REV1"/>
    <property type="match status" value="1"/>
</dbReference>